<evidence type="ECO:0000256" key="1">
    <source>
        <dbReference type="SAM" id="MobiDB-lite"/>
    </source>
</evidence>
<dbReference type="EMBL" id="BLXT01005648">
    <property type="protein sequence ID" value="GFO24823.1"/>
    <property type="molecule type" value="Genomic_DNA"/>
</dbReference>
<protein>
    <submittedName>
        <fullName evidence="2">Uncharacterized protein</fullName>
    </submittedName>
</protein>
<dbReference type="AlphaFoldDB" id="A0AAV4C1C6"/>
<proteinExistence type="predicted"/>
<feature type="compositionally biased region" description="Polar residues" evidence="1">
    <location>
        <begin position="1"/>
        <end position="10"/>
    </location>
</feature>
<evidence type="ECO:0000313" key="3">
    <source>
        <dbReference type="Proteomes" id="UP000735302"/>
    </source>
</evidence>
<feature type="region of interest" description="Disordered" evidence="1">
    <location>
        <begin position="1"/>
        <end position="20"/>
    </location>
</feature>
<reference evidence="2 3" key="1">
    <citation type="journal article" date="2021" name="Elife">
        <title>Chloroplast acquisition without the gene transfer in kleptoplastic sea slugs, Plakobranchus ocellatus.</title>
        <authorList>
            <person name="Maeda T."/>
            <person name="Takahashi S."/>
            <person name="Yoshida T."/>
            <person name="Shimamura S."/>
            <person name="Takaki Y."/>
            <person name="Nagai Y."/>
            <person name="Toyoda A."/>
            <person name="Suzuki Y."/>
            <person name="Arimoto A."/>
            <person name="Ishii H."/>
            <person name="Satoh N."/>
            <person name="Nishiyama T."/>
            <person name="Hasebe M."/>
            <person name="Maruyama T."/>
            <person name="Minagawa J."/>
            <person name="Obokata J."/>
            <person name="Shigenobu S."/>
        </authorList>
    </citation>
    <scope>NUCLEOTIDE SEQUENCE [LARGE SCALE GENOMIC DNA]</scope>
</reference>
<sequence length="76" mass="8503">MRNGTSSAARTAQAKKNDGSETLLRSYPFNVYTTRKQVGDLRLSGLHRARAPVTRTQFASKRSLQIYLLCHHNAPS</sequence>
<dbReference type="Proteomes" id="UP000735302">
    <property type="component" value="Unassembled WGS sequence"/>
</dbReference>
<gene>
    <name evidence="2" type="ORF">PoB_005132800</name>
</gene>
<evidence type="ECO:0000313" key="2">
    <source>
        <dbReference type="EMBL" id="GFO24823.1"/>
    </source>
</evidence>
<name>A0AAV4C1C6_9GAST</name>
<accession>A0AAV4C1C6</accession>
<keyword evidence="3" id="KW-1185">Reference proteome</keyword>
<comment type="caution">
    <text evidence="2">The sequence shown here is derived from an EMBL/GenBank/DDBJ whole genome shotgun (WGS) entry which is preliminary data.</text>
</comment>
<organism evidence="2 3">
    <name type="scientific">Plakobranchus ocellatus</name>
    <dbReference type="NCBI Taxonomy" id="259542"/>
    <lineage>
        <taxon>Eukaryota</taxon>
        <taxon>Metazoa</taxon>
        <taxon>Spiralia</taxon>
        <taxon>Lophotrochozoa</taxon>
        <taxon>Mollusca</taxon>
        <taxon>Gastropoda</taxon>
        <taxon>Heterobranchia</taxon>
        <taxon>Euthyneura</taxon>
        <taxon>Panpulmonata</taxon>
        <taxon>Sacoglossa</taxon>
        <taxon>Placobranchoidea</taxon>
        <taxon>Plakobranchidae</taxon>
        <taxon>Plakobranchus</taxon>
    </lineage>
</organism>